<evidence type="ECO:0000256" key="36">
    <source>
        <dbReference type="ARBA" id="ARBA00022884"/>
    </source>
</evidence>
<dbReference type="GO" id="GO:0005886">
    <property type="term" value="C:plasma membrane"/>
    <property type="evidence" value="ECO:0007669"/>
    <property type="project" value="UniProtKB-SubCell"/>
</dbReference>
<dbReference type="OrthoDB" id="2250022at2759"/>
<evidence type="ECO:0000256" key="4">
    <source>
        <dbReference type="ARBA" id="ARBA00004262"/>
    </source>
</evidence>
<dbReference type="Pfam" id="PF23593">
    <property type="entry name" value="HEAT_ATR"/>
    <property type="match status" value="1"/>
</dbReference>
<keyword evidence="29" id="KW-0256">Endoplasmic reticulum</keyword>
<dbReference type="GO" id="GO:0045597">
    <property type="term" value="P:positive regulation of cell differentiation"/>
    <property type="evidence" value="ECO:0007669"/>
    <property type="project" value="UniProtKB-ARBA"/>
</dbReference>
<dbReference type="SMART" id="SM00474">
    <property type="entry name" value="35EXOc"/>
    <property type="match status" value="1"/>
</dbReference>
<dbReference type="InterPro" id="IPR036940">
    <property type="entry name" value="PI3/4_kinase_cat_sf"/>
</dbReference>
<evidence type="ECO:0000256" key="40">
    <source>
        <dbReference type="ARBA" id="ARBA00023136"/>
    </source>
</evidence>
<evidence type="ECO:0000256" key="30">
    <source>
        <dbReference type="ARBA" id="ARBA00022835"/>
    </source>
</evidence>
<evidence type="ECO:0000256" key="38">
    <source>
        <dbReference type="ARBA" id="ARBA00023034"/>
    </source>
</evidence>
<dbReference type="PANTHER" id="PTHR11139">
    <property type="entry name" value="ATAXIA TELANGIECTASIA MUTATED ATM -RELATED"/>
    <property type="match status" value="1"/>
</dbReference>
<dbReference type="FunFam" id="3.30.1010.10:FF:000004">
    <property type="entry name" value="Serine/threonine-protein kinase TOR"/>
    <property type="match status" value="1"/>
</dbReference>
<keyword evidence="31" id="KW-0269">Exonuclease</keyword>
<evidence type="ECO:0000256" key="44">
    <source>
        <dbReference type="ARBA" id="ARBA00023329"/>
    </source>
</evidence>
<dbReference type="GO" id="GO:0005741">
    <property type="term" value="C:mitochondrial outer membrane"/>
    <property type="evidence" value="ECO:0007669"/>
    <property type="project" value="UniProtKB-SubCell"/>
</dbReference>
<evidence type="ECO:0000256" key="27">
    <source>
        <dbReference type="ARBA" id="ARBA00022787"/>
    </source>
</evidence>
<evidence type="ECO:0000256" key="42">
    <source>
        <dbReference type="ARBA" id="ARBA00023228"/>
    </source>
</evidence>
<dbReference type="GO" id="GO:0009891">
    <property type="term" value="P:positive regulation of biosynthetic process"/>
    <property type="evidence" value="ECO:0007669"/>
    <property type="project" value="UniProtKB-ARBA"/>
</dbReference>
<dbReference type="GO" id="GO:0008408">
    <property type="term" value="F:3'-5' exonuclease activity"/>
    <property type="evidence" value="ECO:0007669"/>
    <property type="project" value="InterPro"/>
</dbReference>
<comment type="caution">
    <text evidence="61">The sequence shown here is derived from an EMBL/GenBank/DDBJ whole genome shotgun (WGS) entry which is preliminary data.</text>
</comment>
<evidence type="ECO:0000256" key="24">
    <source>
        <dbReference type="ARBA" id="ARBA00022741"/>
    </source>
</evidence>
<dbReference type="SMART" id="SM00341">
    <property type="entry name" value="HRDC"/>
    <property type="match status" value="1"/>
</dbReference>
<dbReference type="InterPro" id="IPR057564">
    <property type="entry name" value="HEAT_ATR"/>
</dbReference>
<evidence type="ECO:0000256" key="39">
    <source>
        <dbReference type="ARBA" id="ARBA00023128"/>
    </source>
</evidence>
<keyword evidence="37" id="KW-0007">Acetylation</keyword>
<dbReference type="PROSITE" id="PS00916">
    <property type="entry name" value="PI3_4_KINASE_2"/>
    <property type="match status" value="1"/>
</dbReference>
<feature type="domain" description="FATC" evidence="60">
    <location>
        <begin position="1013"/>
        <end position="1045"/>
    </location>
</feature>
<dbReference type="GO" id="GO:0000139">
    <property type="term" value="C:Golgi membrane"/>
    <property type="evidence" value="ECO:0007669"/>
    <property type="project" value="UniProtKB-SubCell"/>
</dbReference>
<dbReference type="GO" id="GO:0005829">
    <property type="term" value="C:cytosol"/>
    <property type="evidence" value="ECO:0007669"/>
    <property type="project" value="UniProtKB-ARBA"/>
</dbReference>
<dbReference type="InterPro" id="IPR003152">
    <property type="entry name" value="FATC_dom"/>
</dbReference>
<feature type="domain" description="PI3K/PI4K catalytic" evidence="57">
    <location>
        <begin position="652"/>
        <end position="965"/>
    </location>
</feature>
<dbReference type="InterPro" id="IPR012337">
    <property type="entry name" value="RNaseH-like_sf"/>
</dbReference>
<dbReference type="FunFam" id="1.10.150.80:FF:000001">
    <property type="entry name" value="Putative exosome component 10"/>
    <property type="match status" value="1"/>
</dbReference>
<gene>
    <name evidence="61" type="primary">mtor</name>
    <name evidence="61" type="ORF">DAT39_002968</name>
</gene>
<dbReference type="GO" id="GO:0019219">
    <property type="term" value="P:regulation of nucleobase-containing compound metabolic process"/>
    <property type="evidence" value="ECO:0007669"/>
    <property type="project" value="UniProtKB-ARBA"/>
</dbReference>
<evidence type="ECO:0000256" key="16">
    <source>
        <dbReference type="ARBA" id="ARBA00022490"/>
    </source>
</evidence>
<dbReference type="PROSITE" id="PS51190">
    <property type="entry name" value="FATC"/>
    <property type="match status" value="1"/>
</dbReference>
<keyword evidence="40" id="KW-0472">Membrane</keyword>
<evidence type="ECO:0000256" key="50">
    <source>
        <dbReference type="ARBA" id="ARBA00070703"/>
    </source>
</evidence>
<dbReference type="PROSITE" id="PS00915">
    <property type="entry name" value="PI3_4_KINASE_1"/>
    <property type="match status" value="1"/>
</dbReference>
<evidence type="ECO:0000256" key="32">
    <source>
        <dbReference type="ARBA" id="ARBA00022840"/>
    </source>
</evidence>
<evidence type="ECO:0000256" key="48">
    <source>
        <dbReference type="ARBA" id="ARBA00051942"/>
    </source>
</evidence>
<evidence type="ECO:0000256" key="11">
    <source>
        <dbReference type="ARBA" id="ARBA00004642"/>
    </source>
</evidence>
<comment type="subunit">
    <text evidence="49">Component of the RNA exosome complex. The catalytically inactive RNA exosome core complex (Exo-9) associates with the catalytic subunit EXOSC10/RRP6 (via its N-terminus). Exo-9 may associate with DIS3 to form the nucleolar exosome complex, or DIS3L to form the cytoplasmic exosome complex. The RNA exosome complex interacts with cofactors C1D/RRP47, MPHOSPH6/MPP6 and MTREX/MTR4. Interacts with MTREX; the interaction with MTREX mediates the association of MTREX with nuclear RNA exosomes. Part of the small subunit (SSU) processome, composed of more than 70 proteins and the RNA chaperone small nucleolar RNA (snoRNA) U3. Interacts with ALYREF/THOC4. Interacts with DHX36; this interaction occurs in a RNase-insensitive manner. Interacts with NRDE2. Interacts (via C-terminus) with USP36 (via C-terminus); the interaction is facilitated by the association with RNA and promotes sumoylation of EXOSC10.</text>
</comment>
<keyword evidence="15" id="KW-1003">Cell membrane</keyword>
<dbReference type="GO" id="GO:0038202">
    <property type="term" value="P:TORC1 signaling"/>
    <property type="evidence" value="ECO:0007669"/>
    <property type="project" value="TreeGrafter"/>
</dbReference>
<dbReference type="InterPro" id="IPR009076">
    <property type="entry name" value="FRB_dom"/>
</dbReference>
<evidence type="ECO:0000256" key="19">
    <source>
        <dbReference type="ARBA" id="ARBA00022553"/>
    </source>
</evidence>
<dbReference type="InterPro" id="IPR044876">
    <property type="entry name" value="HRDC_dom_sf"/>
</dbReference>
<comment type="catalytic activity">
    <reaction evidence="46">
        <text>L-threonyl-[protein] + ATP = O-phospho-L-threonyl-[protein] + ADP + H(+)</text>
        <dbReference type="Rhea" id="RHEA:46608"/>
        <dbReference type="Rhea" id="RHEA-COMP:11060"/>
        <dbReference type="Rhea" id="RHEA-COMP:11605"/>
        <dbReference type="ChEBI" id="CHEBI:15378"/>
        <dbReference type="ChEBI" id="CHEBI:30013"/>
        <dbReference type="ChEBI" id="CHEBI:30616"/>
        <dbReference type="ChEBI" id="CHEBI:61977"/>
        <dbReference type="ChEBI" id="CHEBI:456216"/>
        <dbReference type="EC" id="2.7.11.1"/>
    </reaction>
</comment>
<dbReference type="Pfam" id="PF02260">
    <property type="entry name" value="FATC"/>
    <property type="match status" value="1"/>
</dbReference>
<evidence type="ECO:0000256" key="41">
    <source>
        <dbReference type="ARBA" id="ARBA00023204"/>
    </source>
</evidence>
<evidence type="ECO:0000256" key="10">
    <source>
        <dbReference type="ARBA" id="ARBA00004630"/>
    </source>
</evidence>
<dbReference type="SUPFAM" id="SSF47819">
    <property type="entry name" value="HRDC-like"/>
    <property type="match status" value="1"/>
</dbReference>
<keyword evidence="25" id="KW-0227">DNA damage</keyword>
<dbReference type="PROSITE" id="PS51189">
    <property type="entry name" value="FAT"/>
    <property type="match status" value="1"/>
</dbReference>
<feature type="compositionally biased region" description="Low complexity" evidence="56">
    <location>
        <begin position="1817"/>
        <end position="1826"/>
    </location>
</feature>
<dbReference type="PROSITE" id="PS50290">
    <property type="entry name" value="PI3_4_KINASE_3"/>
    <property type="match status" value="1"/>
</dbReference>
<dbReference type="Gene3D" id="1.10.1070.11">
    <property type="entry name" value="Phosphatidylinositol 3-/4-kinase, catalytic domain"/>
    <property type="match status" value="1"/>
</dbReference>
<evidence type="ECO:0000256" key="29">
    <source>
        <dbReference type="ARBA" id="ARBA00022824"/>
    </source>
</evidence>
<keyword evidence="43" id="KW-0539">Nucleus</keyword>
<comment type="cofactor">
    <cofactor evidence="1">
        <name>Mg(2+)</name>
        <dbReference type="ChEBI" id="CHEBI:18420"/>
    </cofactor>
</comment>
<evidence type="ECO:0000259" key="60">
    <source>
        <dbReference type="PROSITE" id="PS51190"/>
    </source>
</evidence>
<evidence type="ECO:0000259" key="57">
    <source>
        <dbReference type="PROSITE" id="PS50290"/>
    </source>
</evidence>
<dbReference type="SUPFAM" id="SSF53098">
    <property type="entry name" value="Ribonuclease H-like"/>
    <property type="match status" value="1"/>
</dbReference>
<keyword evidence="38" id="KW-0333">Golgi apparatus</keyword>
<dbReference type="InterPro" id="IPR026683">
    <property type="entry name" value="TOR_cat"/>
</dbReference>
<dbReference type="InterPro" id="IPR010997">
    <property type="entry name" value="HRDC-like_sf"/>
</dbReference>
<evidence type="ECO:0000256" key="43">
    <source>
        <dbReference type="ARBA" id="ARBA00023242"/>
    </source>
</evidence>
<sequence>GQLHQQCCEEWTLVSEETQAKMARMAAAAAWGLGHWDSMEEYTCMIPRDTHDGAFYRAVLALHQDLFSLAQQCIDKARDLLDAELTAMAGESYSRAYGAMVSCQMLSELEEVIQYKLVPERRDIIRETWWERLQGCQRIVEDWQRILMVRSLVINPHEDMRTWLKYASLCGKSGRLALAHKTLVLLLGVDPSKQLDQPLPTAHPHVTYAYMKYMWKSARKIEAFQHMQHFVQAMQQKAQHAIAAEDQQQKQELHKLMARCFLKLGEWQLSLQGINESTIPKVLQYYSHSTEHDRNWYKAWHAWAVMNFEAVLHYKHQNQGRDEKKKLRHASGASGASANSEASNSDSEADSADHSPVPSPGQKKVNEDLSKTLLLYTVPAVQGFFRSISLSRGNNLQDTLRVLTLWFDYGHWPEVNEALVEGIKTIQIDTWLQVIPQLIARIDTPRPLVGRLIHQLLTDIGRYHPQALIYPLTVASKSTTTARHNAANKILKNMCEHCNTLVQQAIMVSEELIRVAILWHEMWHEGLEEASRLYFGERNVKGMFAVLEPLHAMMERGPQTLKETSFNQAYGRDLMEAQDWCRKYMRSGNVKDLTQAWDLYYHVFRRIAKQLPQLTSLELQYVSPKLLMCRDLELAVPGTYDPNQPIIRIQSIAPSLQVITSKQRPRKLTIMGSNGHEFMFLLKGHEDLRQDERVMQLFGLVNTLLANDPASLRKNLSIQRYAVIPLSTNSGLIGWVPHCDTLHALIRDYREKKKILLNIEHRIMLRMAPDYDHLTLMEKVEVFEHAVNNTAGDDLAKLLWLKSPSSEVWFDRRTNYTRSLAVMSMVGYILGLGDRHPSNLMLDRLSGKILHIDFGDCFEVAMTREKFPEKIPFRLTRMLTNAMEVTGLDGNYRITCHTVMEVLREHRDSVMAVLEAFVYDPLLNWRLMDTNTKGTKRSRTRTDSYSAGQSVETMEGIDLGETTHKKPGTTVPESIHSFIGDGLVQPEALNKKAIQIINRVRDKLTGRDFSHDETLDVPTQVELLIKQATSHENLCQCYIGCMAASTSNSSGGKESENSANKDADSETAEFCPGFKDVDAFVKHGLGTVVGATKASAGLPQAGDEYDFYRSFPGFQDFCAVQGDRILHCMSQLMQHHGCRSHLRDRNKLTGLEERFDMVVDANDAILEKVGILLDEASGVTRSQPVMPAGYQPPKIVVSSWNRKGGDRSAETFRLLHAKNIQRPQMKFKEKVDNSNTPFISKIFIKPNALKPLAPCPPDIMVSFRFSHPYQYELDHLIMPESLMSKPEPQMYKVLAETNCQFISSLEDLAALNEKLNQTTEFAVDLEHHSYRSFLGITCLMQISTREEDFIIDTLELRSEMYVLNESFTNPSIVKVFHGADSDIEWLQKDFGLYVVNMFDTHQASRSLNLGRNSLDHLLKVFCNVDSNKRFQLADWRIRPLPEEMIKYAQADTHYLLYVYDRLRADLFDAANGQPALIQLVWSKSKDLCLKKYIKPIFTEESYLELYKKQKKSFNGQQLSAFRFMYAWRDKLAREEDESTGYILPNHMMMKISEELPKEPQGIIACCNPTPPLVRQQINELHQLIKQAREIPLLKAEILSEKKKSLTPKRKAESTQFGPHDTSHVSENDLMELSSHETPTKRGVLFSEEDDPNLGDNLESLNGLIACAKISLFAEEEEVSESSHHITVAQQKARSIMESFENPFRMYLPSKDIHISKNAKYDPSSKIYEISNRWKLQSIEQQQKEAQAKQQAKEQAKKAKEERKKAKQSYQESLQNVTTVRQQVLEAKQGGQKRERVASEPSEETCKPKKKALKTDKSTSAAPATSKARQKQESEDPQQAPSAAFTPYDYSQSDFKLFAGKPKDSTHFDPNRQPNEPRRKKNLKGNRQIAAGGRSMSYLPAKSD</sequence>
<dbReference type="FunFam" id="1.10.1070.11:FF:000058">
    <property type="entry name" value="MTOR isoform 6"/>
    <property type="match status" value="1"/>
</dbReference>
<evidence type="ECO:0000256" key="49">
    <source>
        <dbReference type="ARBA" id="ARBA00065628"/>
    </source>
</evidence>
<feature type="non-terminal residue" evidence="61">
    <location>
        <position position="1"/>
    </location>
</feature>
<evidence type="ECO:0000256" key="3">
    <source>
        <dbReference type="ARBA" id="ARBA00004255"/>
    </source>
</evidence>
<evidence type="ECO:0000256" key="28">
    <source>
        <dbReference type="ARBA" id="ARBA00022801"/>
    </source>
</evidence>
<dbReference type="InterPro" id="IPR002121">
    <property type="entry name" value="HRDC_dom"/>
</dbReference>
<evidence type="ECO:0000256" key="2">
    <source>
        <dbReference type="ARBA" id="ARBA00004202"/>
    </source>
</evidence>
<keyword evidence="62" id="KW-1185">Reference proteome</keyword>
<evidence type="ECO:0000256" key="14">
    <source>
        <dbReference type="ARBA" id="ARBA00012513"/>
    </source>
</evidence>
<dbReference type="GO" id="GO:0005524">
    <property type="term" value="F:ATP binding"/>
    <property type="evidence" value="ECO:0007669"/>
    <property type="project" value="UniProtKB-KW"/>
</dbReference>
<name>A0A8J4UNP6_CLAMG</name>
<feature type="region of interest" description="Disordered" evidence="56">
    <location>
        <begin position="1785"/>
        <end position="1903"/>
    </location>
</feature>
<dbReference type="Proteomes" id="UP000727407">
    <property type="component" value="Unassembled WGS sequence"/>
</dbReference>
<evidence type="ECO:0000256" key="12">
    <source>
        <dbReference type="ARBA" id="ARBA00011031"/>
    </source>
</evidence>
<evidence type="ECO:0000256" key="52">
    <source>
        <dbReference type="ARBA" id="ARBA00078277"/>
    </source>
</evidence>
<dbReference type="SMART" id="SM00146">
    <property type="entry name" value="PI3Kc"/>
    <property type="match status" value="1"/>
</dbReference>
<evidence type="ECO:0000256" key="18">
    <source>
        <dbReference type="ARBA" id="ARBA00022552"/>
    </source>
</evidence>
<comment type="similarity">
    <text evidence="45">Belongs to the exosome component 10/RRP6 family.</text>
</comment>
<feature type="domain" description="HRDC" evidence="58">
    <location>
        <begin position="1514"/>
        <end position="1594"/>
    </location>
</feature>
<evidence type="ECO:0000256" key="26">
    <source>
        <dbReference type="ARBA" id="ARBA00022777"/>
    </source>
</evidence>
<evidence type="ECO:0000256" key="51">
    <source>
        <dbReference type="ARBA" id="ARBA00076323"/>
    </source>
</evidence>
<dbReference type="GO" id="GO:0005765">
    <property type="term" value="C:lysosomal membrane"/>
    <property type="evidence" value="ECO:0007669"/>
    <property type="project" value="UniProtKB-SubCell"/>
</dbReference>
<evidence type="ECO:0000256" key="20">
    <source>
        <dbReference type="ARBA" id="ARBA00022679"/>
    </source>
</evidence>
<keyword evidence="21" id="KW-0540">Nuclease</keyword>
<dbReference type="FunFam" id="1.20.120.150:FF:000001">
    <property type="entry name" value="Serine/threonine-protein kinase TOR"/>
    <property type="match status" value="1"/>
</dbReference>
<dbReference type="Gene3D" id="3.30.420.10">
    <property type="entry name" value="Ribonuclease H-like superfamily/Ribonuclease H"/>
    <property type="match status" value="1"/>
</dbReference>
<dbReference type="SUPFAM" id="SSF47212">
    <property type="entry name" value="FKBP12-rapamycin-binding domain of FKBP-rapamycin-associated protein (FRAP)"/>
    <property type="match status" value="1"/>
</dbReference>
<dbReference type="GO" id="GO:0006364">
    <property type="term" value="P:rRNA processing"/>
    <property type="evidence" value="ECO:0007669"/>
    <property type="project" value="UniProtKB-KW"/>
</dbReference>
<evidence type="ECO:0000256" key="56">
    <source>
        <dbReference type="SAM" id="MobiDB-lite"/>
    </source>
</evidence>
<dbReference type="Pfam" id="PF01612">
    <property type="entry name" value="DNA_pol_A_exo1"/>
    <property type="match status" value="1"/>
</dbReference>
<evidence type="ECO:0000256" key="25">
    <source>
        <dbReference type="ARBA" id="ARBA00022763"/>
    </source>
</evidence>
<evidence type="ECO:0000256" key="7">
    <source>
        <dbReference type="ARBA" id="ARBA00004524"/>
    </source>
</evidence>
<keyword evidence="23" id="KW-0677">Repeat</keyword>
<feature type="non-terminal residue" evidence="61">
    <location>
        <position position="1903"/>
    </location>
</feature>
<dbReference type="GO" id="GO:0044877">
    <property type="term" value="F:protein-containing complex binding"/>
    <property type="evidence" value="ECO:0007669"/>
    <property type="project" value="InterPro"/>
</dbReference>
<keyword evidence="28" id="KW-0378">Hydrolase</keyword>
<comment type="subcellular location">
    <subcellularLocation>
        <location evidence="2">Cell membrane</location>
        <topology evidence="2">Peripheral membrane protein</topology>
    </subcellularLocation>
    <subcellularLocation>
        <location evidence="4">Cytoplasmic vesicle</location>
        <location evidence="4">Phagosome</location>
    </subcellularLocation>
    <subcellularLocation>
        <location evidence="6">Endoplasmic reticulum membrane</location>
        <topology evidence="6">Peripheral membrane protein</topology>
        <orientation evidence="6">Cytoplasmic side</orientation>
    </subcellularLocation>
    <subcellularLocation>
        <location evidence="3">Golgi apparatus membrane</location>
        <topology evidence="3">Peripheral membrane protein</topology>
        <orientation evidence="3">Cytoplasmic side</orientation>
    </subcellularLocation>
    <subcellularLocation>
        <location evidence="10">Lysosome membrane</location>
        <topology evidence="10">Peripheral membrane protein</topology>
        <orientation evidence="10">Cytoplasmic side</orientation>
    </subcellularLocation>
    <subcellularLocation>
        <location evidence="7">Microsome membrane</location>
    </subcellularLocation>
    <subcellularLocation>
        <location evidence="8">Mitochondrion outer membrane</location>
        <topology evidence="8">Peripheral membrane protein</topology>
        <orientation evidence="8">Cytoplasmic side</orientation>
    </subcellularLocation>
    <subcellularLocation>
        <location evidence="5">Nucleus</location>
        <location evidence="5">PML body</location>
    </subcellularLocation>
    <subcellularLocation>
        <location evidence="9">Nucleus</location>
        <location evidence="9">Nucleolus</location>
    </subcellularLocation>
    <subcellularLocation>
        <location evidence="11">Nucleus</location>
        <location evidence="11">Nucleoplasm</location>
    </subcellularLocation>
</comment>
<dbReference type="FunFam" id="1.10.1070.11:FF:000074">
    <property type="entry name" value="DJ576K7.1 (FK506 binding protein 12-rapamycin associated protein 1)"/>
    <property type="match status" value="1"/>
</dbReference>
<dbReference type="InterPro" id="IPR014009">
    <property type="entry name" value="PIK_FAT"/>
</dbReference>
<dbReference type="GO" id="GO:0031931">
    <property type="term" value="C:TORC1 complex"/>
    <property type="evidence" value="ECO:0007669"/>
    <property type="project" value="TreeGrafter"/>
</dbReference>
<dbReference type="GO" id="GO:0016605">
    <property type="term" value="C:PML body"/>
    <property type="evidence" value="ECO:0007669"/>
    <property type="project" value="UniProtKB-SubCell"/>
</dbReference>
<feature type="compositionally biased region" description="Basic and acidic residues" evidence="56">
    <location>
        <begin position="1860"/>
        <end position="1869"/>
    </location>
</feature>
<evidence type="ECO:0000256" key="35">
    <source>
        <dbReference type="ARBA" id="ARBA00022848"/>
    </source>
</evidence>
<dbReference type="GO" id="GO:0005730">
    <property type="term" value="C:nucleolus"/>
    <property type="evidence" value="ECO:0007669"/>
    <property type="project" value="UniProtKB-SubCell"/>
</dbReference>
<dbReference type="GO" id="GO:0004674">
    <property type="term" value="F:protein serine/threonine kinase activity"/>
    <property type="evidence" value="ECO:0007669"/>
    <property type="project" value="UniProtKB-EC"/>
</dbReference>
<keyword evidence="39" id="KW-0496">Mitochondrion</keyword>
<dbReference type="InterPro" id="IPR003151">
    <property type="entry name" value="PIK-rel_kinase_FAT"/>
</dbReference>
<dbReference type="InterPro" id="IPR002562">
    <property type="entry name" value="3'-5'_exonuclease_dom"/>
</dbReference>
<keyword evidence="18" id="KW-0698">rRNA processing</keyword>
<protein>
    <recommendedName>
        <fullName evidence="50">Exosome complex component 10</fullName>
        <ecNumber evidence="13">2.7.10.2</ecNumber>
        <ecNumber evidence="14">2.7.11.1</ecNumber>
    </recommendedName>
    <alternativeName>
        <fullName evidence="54">FK506-binding protein 12-rapamycin complex-associated protein 1</fullName>
    </alternativeName>
    <alternativeName>
        <fullName evidence="55">FKBP12-rapamycin complex-associated protein</fullName>
    </alternativeName>
    <alternativeName>
        <fullName evidence="52">Mammalian target of rapamycin</fullName>
    </alternativeName>
    <alternativeName>
        <fullName evidence="51">Rapamycin target protein 1</fullName>
    </alternativeName>
    <alternativeName>
        <fullName evidence="53">Tyrosine-protein kinase mTOR</fullName>
    </alternativeName>
</protein>
<dbReference type="InterPro" id="IPR036738">
    <property type="entry name" value="FRB_sf"/>
</dbReference>
<dbReference type="InterPro" id="IPR011009">
    <property type="entry name" value="Kinase-like_dom_sf"/>
</dbReference>
<feature type="region of interest" description="Disordered" evidence="56">
    <location>
        <begin position="1603"/>
        <end position="1625"/>
    </location>
</feature>
<keyword evidence="34" id="KW-0832">Ubl conjugation</keyword>
<dbReference type="Gene3D" id="1.10.150.80">
    <property type="entry name" value="HRDC domain"/>
    <property type="match status" value="1"/>
</dbReference>
<keyword evidence="35" id="KW-0492">Microsome</keyword>
<feature type="domain" description="FAT" evidence="59">
    <location>
        <begin position="1"/>
        <end position="478"/>
    </location>
</feature>
<keyword evidence="33" id="KW-0460">Magnesium</keyword>
<dbReference type="Pfam" id="PF02259">
    <property type="entry name" value="FAT"/>
    <property type="match status" value="1"/>
</dbReference>
<keyword evidence="42" id="KW-0458">Lysosome</keyword>
<comment type="catalytic activity">
    <reaction evidence="48">
        <text>L-tyrosyl-[protein] + ATP = O-phospho-L-tyrosyl-[protein] + ADP + H(+)</text>
        <dbReference type="Rhea" id="RHEA:10596"/>
        <dbReference type="Rhea" id="RHEA-COMP:10136"/>
        <dbReference type="Rhea" id="RHEA-COMP:20101"/>
        <dbReference type="ChEBI" id="CHEBI:15378"/>
        <dbReference type="ChEBI" id="CHEBI:30616"/>
        <dbReference type="ChEBI" id="CHEBI:46858"/>
        <dbReference type="ChEBI" id="CHEBI:61978"/>
        <dbReference type="ChEBI" id="CHEBI:456216"/>
        <dbReference type="EC" id="2.7.10.2"/>
    </reaction>
    <physiologicalReaction direction="left-to-right" evidence="48">
        <dbReference type="Rhea" id="RHEA:10597"/>
    </physiologicalReaction>
</comment>
<evidence type="ECO:0000256" key="47">
    <source>
        <dbReference type="ARBA" id="ARBA00048679"/>
    </source>
</evidence>
<dbReference type="Pfam" id="PF08771">
    <property type="entry name" value="FRB_dom"/>
    <property type="match status" value="1"/>
</dbReference>
<keyword evidence="16" id="KW-0963">Cytoplasm</keyword>
<dbReference type="InterPro" id="IPR012588">
    <property type="entry name" value="Exosome-assoc_fac_Rrp6_N"/>
</dbReference>
<evidence type="ECO:0000313" key="62">
    <source>
        <dbReference type="Proteomes" id="UP000727407"/>
    </source>
</evidence>
<dbReference type="InterPro" id="IPR018936">
    <property type="entry name" value="PI3/4_kinase_CS"/>
</dbReference>
<keyword evidence="27" id="KW-1000">Mitochondrion outer membrane</keyword>
<dbReference type="EMBL" id="QNUK01000023">
    <property type="protein sequence ID" value="KAF5907254.1"/>
    <property type="molecule type" value="Genomic_DNA"/>
</dbReference>
<evidence type="ECO:0000256" key="9">
    <source>
        <dbReference type="ARBA" id="ARBA00004604"/>
    </source>
</evidence>
<evidence type="ECO:0000256" key="15">
    <source>
        <dbReference type="ARBA" id="ARBA00022475"/>
    </source>
</evidence>
<evidence type="ECO:0000256" key="1">
    <source>
        <dbReference type="ARBA" id="ARBA00001946"/>
    </source>
</evidence>
<evidence type="ECO:0000256" key="21">
    <source>
        <dbReference type="ARBA" id="ARBA00022722"/>
    </source>
</evidence>
<dbReference type="EC" id="2.7.10.2" evidence="13"/>
<evidence type="ECO:0000256" key="13">
    <source>
        <dbReference type="ARBA" id="ARBA00011903"/>
    </source>
</evidence>
<evidence type="ECO:0000256" key="17">
    <source>
        <dbReference type="ARBA" id="ARBA00022499"/>
    </source>
</evidence>
<proteinExistence type="inferred from homology"/>
<dbReference type="SMART" id="SM01343">
    <property type="entry name" value="FATC"/>
    <property type="match status" value="1"/>
</dbReference>
<dbReference type="GO" id="GO:0019216">
    <property type="term" value="P:regulation of lipid metabolic process"/>
    <property type="evidence" value="ECO:0007669"/>
    <property type="project" value="UniProtKB-ARBA"/>
</dbReference>
<dbReference type="InterPro" id="IPR050517">
    <property type="entry name" value="DDR_Repair_Kinase"/>
</dbReference>
<keyword evidence="30" id="KW-0271">Exosome</keyword>
<keyword evidence="22" id="KW-0479">Metal-binding</keyword>
<keyword evidence="17" id="KW-1017">Isopeptide bond</keyword>
<dbReference type="Gene3D" id="3.30.1010.10">
    <property type="entry name" value="Phosphatidylinositol 3-kinase Catalytic Subunit, Chain A, domain 4"/>
    <property type="match status" value="1"/>
</dbReference>
<comment type="similarity">
    <text evidence="12">Belongs to the PI3/PI4-kinase family.</text>
</comment>
<dbReference type="InterPro" id="IPR000403">
    <property type="entry name" value="PI3/4_kinase_cat_dom"/>
</dbReference>
<dbReference type="GO" id="GO:0003723">
    <property type="term" value="F:RNA binding"/>
    <property type="evidence" value="ECO:0007669"/>
    <property type="project" value="UniProtKB-KW"/>
</dbReference>
<comment type="catalytic activity">
    <reaction evidence="47">
        <text>L-seryl-[protein] + ATP = O-phospho-L-seryl-[protein] + ADP + H(+)</text>
        <dbReference type="Rhea" id="RHEA:17989"/>
        <dbReference type="Rhea" id="RHEA-COMP:9863"/>
        <dbReference type="Rhea" id="RHEA-COMP:11604"/>
        <dbReference type="ChEBI" id="CHEBI:15378"/>
        <dbReference type="ChEBI" id="CHEBI:29999"/>
        <dbReference type="ChEBI" id="CHEBI:30616"/>
        <dbReference type="ChEBI" id="CHEBI:83421"/>
        <dbReference type="ChEBI" id="CHEBI:456216"/>
        <dbReference type="EC" id="2.7.11.1"/>
    </reaction>
</comment>
<evidence type="ECO:0000256" key="22">
    <source>
        <dbReference type="ARBA" id="ARBA00022723"/>
    </source>
</evidence>
<feature type="region of interest" description="Disordered" evidence="56">
    <location>
        <begin position="1740"/>
        <end position="1773"/>
    </location>
</feature>
<feature type="region of interest" description="Disordered" evidence="56">
    <location>
        <begin position="319"/>
        <end position="363"/>
    </location>
</feature>
<keyword evidence="41" id="KW-0234">DNA repair</keyword>
<keyword evidence="36" id="KW-0694">RNA-binding</keyword>
<dbReference type="GO" id="GO:0031932">
    <property type="term" value="C:TORC2 complex"/>
    <property type="evidence" value="ECO:0007669"/>
    <property type="project" value="TreeGrafter"/>
</dbReference>
<evidence type="ECO:0000259" key="59">
    <source>
        <dbReference type="PROSITE" id="PS51189"/>
    </source>
</evidence>
<dbReference type="Pfam" id="PF00454">
    <property type="entry name" value="PI3_PI4_kinase"/>
    <property type="match status" value="1"/>
</dbReference>
<evidence type="ECO:0000256" key="54">
    <source>
        <dbReference type="ARBA" id="ARBA00082407"/>
    </source>
</evidence>
<reference evidence="61" key="1">
    <citation type="submission" date="2020-07" db="EMBL/GenBank/DDBJ databases">
        <title>Clarias magur genome sequencing, assembly and annotation.</title>
        <authorList>
            <person name="Kushwaha B."/>
            <person name="Kumar R."/>
            <person name="Das P."/>
            <person name="Joshi C.G."/>
            <person name="Kumar D."/>
            <person name="Nagpure N.S."/>
            <person name="Pandey M."/>
            <person name="Agarwal S."/>
            <person name="Srivastava S."/>
            <person name="Singh M."/>
            <person name="Sahoo L."/>
            <person name="Jayasankar P."/>
            <person name="Meher P.K."/>
            <person name="Koringa P.G."/>
            <person name="Iquebal M.A."/>
            <person name="Das S.P."/>
            <person name="Bit A."/>
            <person name="Patnaik S."/>
            <person name="Patel N."/>
            <person name="Shah T.M."/>
            <person name="Hinsu A."/>
            <person name="Jena J.K."/>
        </authorList>
    </citation>
    <scope>NUCLEOTIDE SEQUENCE</scope>
    <source>
        <strain evidence="61">CIFAMagur01</strain>
        <tissue evidence="61">Testis</tissue>
    </source>
</reference>
<dbReference type="EC" id="2.7.11.1" evidence="14"/>
<evidence type="ECO:0000256" key="33">
    <source>
        <dbReference type="ARBA" id="ARBA00022842"/>
    </source>
</evidence>
<dbReference type="CDD" id="cd06147">
    <property type="entry name" value="Rrp6p_like_exo"/>
    <property type="match status" value="1"/>
</dbReference>
<feature type="compositionally biased region" description="Basic and acidic residues" evidence="56">
    <location>
        <begin position="1741"/>
        <end position="1763"/>
    </location>
</feature>
<dbReference type="SUPFAM" id="SSF56112">
    <property type="entry name" value="Protein kinase-like (PK-like)"/>
    <property type="match status" value="1"/>
</dbReference>
<evidence type="ECO:0000256" key="8">
    <source>
        <dbReference type="ARBA" id="ARBA00004570"/>
    </source>
</evidence>
<dbReference type="GO" id="GO:0005789">
    <property type="term" value="C:endoplasmic reticulum membrane"/>
    <property type="evidence" value="ECO:0007669"/>
    <property type="project" value="UniProtKB-SubCell"/>
</dbReference>
<dbReference type="InterPro" id="IPR049559">
    <property type="entry name" value="Rrp6p-like_exo"/>
</dbReference>
<keyword evidence="26 61" id="KW-0418">Kinase</keyword>
<dbReference type="GO" id="GO:0046872">
    <property type="term" value="F:metal ion binding"/>
    <property type="evidence" value="ECO:0007669"/>
    <property type="project" value="UniProtKB-KW"/>
</dbReference>
<keyword evidence="32" id="KW-0067">ATP-binding</keyword>
<dbReference type="GO" id="GO:0010468">
    <property type="term" value="P:regulation of gene expression"/>
    <property type="evidence" value="ECO:0007669"/>
    <property type="project" value="UniProtKB-ARBA"/>
</dbReference>
<dbReference type="Pfam" id="PF00570">
    <property type="entry name" value="HRDC"/>
    <property type="match status" value="1"/>
</dbReference>
<evidence type="ECO:0000256" key="53">
    <source>
        <dbReference type="ARBA" id="ARBA00078589"/>
    </source>
</evidence>
<dbReference type="GO" id="GO:0004715">
    <property type="term" value="F:non-membrane spanning protein tyrosine kinase activity"/>
    <property type="evidence" value="ECO:0007669"/>
    <property type="project" value="UniProtKB-EC"/>
</dbReference>
<dbReference type="CDD" id="cd05169">
    <property type="entry name" value="PIKKc_TOR"/>
    <property type="match status" value="1"/>
</dbReference>
<feature type="compositionally biased region" description="Low complexity" evidence="56">
    <location>
        <begin position="330"/>
        <end position="346"/>
    </location>
</feature>
<evidence type="ECO:0000313" key="61">
    <source>
        <dbReference type="EMBL" id="KAF5907254.1"/>
    </source>
</evidence>
<dbReference type="GO" id="GO:0000176">
    <property type="term" value="C:nuclear exosome (RNase complex)"/>
    <property type="evidence" value="ECO:0007669"/>
    <property type="project" value="InterPro"/>
</dbReference>
<evidence type="ECO:0000256" key="45">
    <source>
        <dbReference type="ARBA" id="ARBA00043957"/>
    </source>
</evidence>
<dbReference type="GO" id="GO:0045335">
    <property type="term" value="C:phagocytic vesicle"/>
    <property type="evidence" value="ECO:0007669"/>
    <property type="project" value="UniProtKB-SubCell"/>
</dbReference>
<evidence type="ECO:0000256" key="37">
    <source>
        <dbReference type="ARBA" id="ARBA00022990"/>
    </source>
</evidence>
<evidence type="ECO:0000256" key="23">
    <source>
        <dbReference type="ARBA" id="ARBA00022737"/>
    </source>
</evidence>
<evidence type="ECO:0000256" key="5">
    <source>
        <dbReference type="ARBA" id="ARBA00004322"/>
    </source>
</evidence>
<evidence type="ECO:0000256" key="55">
    <source>
        <dbReference type="ARBA" id="ARBA00083003"/>
    </source>
</evidence>
<evidence type="ECO:0000259" key="58">
    <source>
        <dbReference type="PROSITE" id="PS50967"/>
    </source>
</evidence>
<evidence type="ECO:0000256" key="34">
    <source>
        <dbReference type="ARBA" id="ARBA00022843"/>
    </source>
</evidence>
<dbReference type="PANTHER" id="PTHR11139:SF9">
    <property type="entry name" value="SERINE_THREONINE-PROTEIN KINASE MTOR"/>
    <property type="match status" value="1"/>
</dbReference>
<keyword evidence="44" id="KW-0968">Cytoplasmic vesicle</keyword>
<dbReference type="PROSITE" id="PS50967">
    <property type="entry name" value="HRDC"/>
    <property type="match status" value="1"/>
</dbReference>
<accession>A0A8J4UNP6</accession>
<dbReference type="FunFam" id="3.30.420.10:FF:000022">
    <property type="entry name" value="Exosome component 10"/>
    <property type="match status" value="1"/>
</dbReference>
<dbReference type="SMART" id="SM01345">
    <property type="entry name" value="Rapamycin_bind"/>
    <property type="match status" value="1"/>
</dbReference>
<dbReference type="InterPro" id="IPR036397">
    <property type="entry name" value="RNaseH_sf"/>
</dbReference>
<dbReference type="GO" id="GO:0016242">
    <property type="term" value="P:negative regulation of macroautophagy"/>
    <property type="evidence" value="ECO:0007669"/>
    <property type="project" value="TreeGrafter"/>
</dbReference>
<keyword evidence="24" id="KW-0547">Nucleotide-binding</keyword>
<evidence type="ECO:0000256" key="31">
    <source>
        <dbReference type="ARBA" id="ARBA00022839"/>
    </source>
</evidence>
<dbReference type="Pfam" id="PF08066">
    <property type="entry name" value="PMC2NT"/>
    <property type="match status" value="1"/>
</dbReference>
<evidence type="ECO:0000256" key="46">
    <source>
        <dbReference type="ARBA" id="ARBA00047899"/>
    </source>
</evidence>
<evidence type="ECO:0000256" key="6">
    <source>
        <dbReference type="ARBA" id="ARBA00004397"/>
    </source>
</evidence>
<organism evidence="61 62">
    <name type="scientific">Clarias magur</name>
    <name type="common">Asian catfish</name>
    <name type="synonym">Macropteronotus magur</name>
    <dbReference type="NCBI Taxonomy" id="1594786"/>
    <lineage>
        <taxon>Eukaryota</taxon>
        <taxon>Metazoa</taxon>
        <taxon>Chordata</taxon>
        <taxon>Craniata</taxon>
        <taxon>Vertebrata</taxon>
        <taxon>Euteleostomi</taxon>
        <taxon>Actinopterygii</taxon>
        <taxon>Neopterygii</taxon>
        <taxon>Teleostei</taxon>
        <taxon>Ostariophysi</taxon>
        <taxon>Siluriformes</taxon>
        <taxon>Clariidae</taxon>
        <taxon>Clarias</taxon>
    </lineage>
</organism>
<keyword evidence="19" id="KW-0597">Phosphoprotein</keyword>
<dbReference type="Gene3D" id="1.20.120.150">
    <property type="entry name" value="FKBP12-rapamycin binding domain"/>
    <property type="match status" value="1"/>
</dbReference>
<keyword evidence="20" id="KW-0808">Transferase</keyword>
<dbReference type="GO" id="GO:0006281">
    <property type="term" value="P:DNA repair"/>
    <property type="evidence" value="ECO:0007669"/>
    <property type="project" value="UniProtKB-KW"/>
</dbReference>